<dbReference type="InterPro" id="IPR056251">
    <property type="entry name" value="Arm_rpt_dom"/>
</dbReference>
<dbReference type="InterPro" id="IPR027417">
    <property type="entry name" value="P-loop_NTPase"/>
</dbReference>
<dbReference type="Gene3D" id="3.40.50.300">
    <property type="entry name" value="P-loop containing nucleotide triphosphate hydrolases"/>
    <property type="match status" value="1"/>
</dbReference>
<comment type="caution">
    <text evidence="4">The sequence shown here is derived from an EMBL/GenBank/DDBJ whole genome shotgun (WGS) entry which is preliminary data.</text>
</comment>
<evidence type="ECO:0000259" key="3">
    <source>
        <dbReference type="Pfam" id="PF23948"/>
    </source>
</evidence>
<dbReference type="InterPro" id="IPR007111">
    <property type="entry name" value="NACHT_NTPase"/>
</dbReference>
<name>A0A9P6RDA6_9FUNG</name>
<accession>A0A9P6RDA6</accession>
<keyword evidence="5" id="KW-1185">Reference proteome</keyword>
<evidence type="ECO:0008006" key="6">
    <source>
        <dbReference type="Google" id="ProtNLM"/>
    </source>
</evidence>
<evidence type="ECO:0000313" key="5">
    <source>
        <dbReference type="Proteomes" id="UP000823405"/>
    </source>
</evidence>
<sequence length="994" mass="111366">MTKATLSSPSGSPSQSGSHQGHPNAGQDDDSLFISSQQIRKRDMFVNMFRSSSPKRKATNSQSTGPKSTIIATSTGAKDSTLHLPCVSTSASDDFEHMASTTAVKSPSSNEQSLALPAKPRLDVFPQNVKASAMNISVPEFGARIETTPQLALCIGLLSKDGDHINQLEDSLPDMSCDTAGVRAWCRAMKQDPTERDRLFWLGTRMVDEFAKDALKDSTEIAEMVHIGPVLDREHFRSLLSCIITAFDQSVLLDVDLLQGLAQLVQSAPPNSLVTDDLVRILGLLRVRLQSTHQQTSVHLYHLTLTVSRLLDIMADHKVKDLSRVEEYEPLSGVFSCLSESSDPYLMYQACYAFQALQYVPDDETVLQTVLRHSTGVVDGLVKVTAVMKLDLGAVLEGLGKLQKVLESTAEVAEIAREGASTLIESGRGTLDSLKEGYGSGKKRPWYVAVRAANVLAQAGQLQDLNRLICEAPCRSDLLFQWGICQLLGEIASDDTWDTAVRQQALELLGELYISEWAQHENVRTYILHTIDQLGILKDQAICESSRTLLKNLRHEQAPATGRPYPLRNRLALPTSSPILTRVHKIPPLEYDLHQLQVLRLEQRQLAVYIPPMAKSSLKAKDNDLFSLMEKTQVFLASERQVMLVLGDSGAGKSTFSRHLEHHLWTEYKKGGPIPLFIDLPAIDRPDQDMVSKQLKSHSFSDDQILEVKLHRQLILICDAYDESQLFVNLHRTNSLNRPGQWNTKIIITCRTQFLGPDYHSRFVPQGEGGHYAGSAINLFQEAVIAPFSKEQIEKYVNQYVPLEPRTWRTQDYIDRLITIPNLLDLVRNPFLLSLALEALPGVTEGKQDLSTIKITRVQLYDTFVNHWFDVNKRRLESNNALSTDDRDMLDELVTEGFTSLGLDYSTRLALAIFERQDGNPVVKYSHFSDKNTWKAEFFGPQPEVRLLRQSSPLARAGNRFRFVHRSMLEYFLSRAIYSPDKSDDEGDQEAVCH</sequence>
<proteinExistence type="predicted"/>
<dbReference type="InterPro" id="IPR025662">
    <property type="entry name" value="Sigma_54_int_dom_ATP-bd_1"/>
</dbReference>
<dbReference type="SUPFAM" id="SSF48371">
    <property type="entry name" value="ARM repeat"/>
    <property type="match status" value="1"/>
</dbReference>
<dbReference type="Pfam" id="PF23948">
    <property type="entry name" value="ARM_5"/>
    <property type="match status" value="1"/>
</dbReference>
<feature type="domain" description="NACHT" evidence="2">
    <location>
        <begin position="642"/>
        <end position="801"/>
    </location>
</feature>
<dbReference type="EMBL" id="JAAAIN010000393">
    <property type="protein sequence ID" value="KAG0315151.1"/>
    <property type="molecule type" value="Genomic_DNA"/>
</dbReference>
<evidence type="ECO:0000256" key="1">
    <source>
        <dbReference type="SAM" id="MobiDB-lite"/>
    </source>
</evidence>
<evidence type="ECO:0000259" key="2">
    <source>
        <dbReference type="Pfam" id="PF05729"/>
    </source>
</evidence>
<feature type="compositionally biased region" description="Polar residues" evidence="1">
    <location>
        <begin position="59"/>
        <end position="74"/>
    </location>
</feature>
<dbReference type="Pfam" id="PF05729">
    <property type="entry name" value="NACHT"/>
    <property type="match status" value="1"/>
</dbReference>
<dbReference type="OrthoDB" id="2414723at2759"/>
<protein>
    <recommendedName>
        <fullName evidence="6">NACHT domain-containing protein</fullName>
    </recommendedName>
</protein>
<feature type="compositionally biased region" description="Low complexity" evidence="1">
    <location>
        <begin position="7"/>
        <end position="23"/>
    </location>
</feature>
<dbReference type="SUPFAM" id="SSF52540">
    <property type="entry name" value="P-loop containing nucleoside triphosphate hydrolases"/>
    <property type="match status" value="1"/>
</dbReference>
<dbReference type="Proteomes" id="UP000823405">
    <property type="component" value="Unassembled WGS sequence"/>
</dbReference>
<dbReference type="InterPro" id="IPR016024">
    <property type="entry name" value="ARM-type_fold"/>
</dbReference>
<feature type="domain" description="Arm-like repeat" evidence="3">
    <location>
        <begin position="190"/>
        <end position="535"/>
    </location>
</feature>
<reference evidence="4" key="1">
    <citation type="journal article" date="2020" name="Fungal Divers.">
        <title>Resolving the Mortierellaceae phylogeny through synthesis of multi-gene phylogenetics and phylogenomics.</title>
        <authorList>
            <person name="Vandepol N."/>
            <person name="Liber J."/>
            <person name="Desiro A."/>
            <person name="Na H."/>
            <person name="Kennedy M."/>
            <person name="Barry K."/>
            <person name="Grigoriev I.V."/>
            <person name="Miller A.N."/>
            <person name="O'Donnell K."/>
            <person name="Stajich J.E."/>
            <person name="Bonito G."/>
        </authorList>
    </citation>
    <scope>NUCLEOTIDE SEQUENCE</scope>
    <source>
        <strain evidence="4">NVP60</strain>
    </source>
</reference>
<dbReference type="AlphaFoldDB" id="A0A9P6RDA6"/>
<feature type="region of interest" description="Disordered" evidence="1">
    <location>
        <begin position="49"/>
        <end position="74"/>
    </location>
</feature>
<gene>
    <name evidence="4" type="ORF">BGZ97_008545</name>
</gene>
<evidence type="ECO:0000313" key="4">
    <source>
        <dbReference type="EMBL" id="KAG0315151.1"/>
    </source>
</evidence>
<feature type="region of interest" description="Disordered" evidence="1">
    <location>
        <begin position="1"/>
        <end position="35"/>
    </location>
</feature>
<organism evidence="4 5">
    <name type="scientific">Linnemannia gamsii</name>
    <dbReference type="NCBI Taxonomy" id="64522"/>
    <lineage>
        <taxon>Eukaryota</taxon>
        <taxon>Fungi</taxon>
        <taxon>Fungi incertae sedis</taxon>
        <taxon>Mucoromycota</taxon>
        <taxon>Mortierellomycotina</taxon>
        <taxon>Mortierellomycetes</taxon>
        <taxon>Mortierellales</taxon>
        <taxon>Mortierellaceae</taxon>
        <taxon>Linnemannia</taxon>
    </lineage>
</organism>
<dbReference type="PROSITE" id="PS00675">
    <property type="entry name" value="SIGMA54_INTERACT_1"/>
    <property type="match status" value="1"/>
</dbReference>